<evidence type="ECO:0000256" key="2">
    <source>
        <dbReference type="ARBA" id="ARBA00004749"/>
    </source>
</evidence>
<evidence type="ECO:0000256" key="1">
    <source>
        <dbReference type="ARBA" id="ARBA00001974"/>
    </source>
</evidence>
<accession>A0A4Y3HVI0</accession>
<comment type="cofactor">
    <cofactor evidence="1">
        <name>FAD</name>
        <dbReference type="ChEBI" id="CHEBI:57692"/>
    </cofactor>
</comment>
<organism evidence="10 11">
    <name type="scientific">Vibrio inusitatus NBRC 102082</name>
    <dbReference type="NCBI Taxonomy" id="1219070"/>
    <lineage>
        <taxon>Bacteria</taxon>
        <taxon>Pseudomonadati</taxon>
        <taxon>Pseudomonadota</taxon>
        <taxon>Gammaproteobacteria</taxon>
        <taxon>Vibrionales</taxon>
        <taxon>Vibrionaceae</taxon>
        <taxon>Vibrio</taxon>
    </lineage>
</organism>
<name>A0A4Y3HVI0_9VIBR</name>
<dbReference type="PANTHER" id="PTHR43876:SF10">
    <property type="entry name" value="3-DEMETHOXYUBIQUINOL 3-HYDROXYLASE"/>
    <property type="match status" value="1"/>
</dbReference>
<dbReference type="FunFam" id="3.50.50.60:FF:000021">
    <property type="entry name" value="Ubiquinone biosynthesis monooxygenase COQ6"/>
    <property type="match status" value="1"/>
</dbReference>
<feature type="domain" description="FAD-binding" evidence="9">
    <location>
        <begin position="6"/>
        <end position="315"/>
    </location>
</feature>
<evidence type="ECO:0000256" key="8">
    <source>
        <dbReference type="ARBA" id="ARBA00065734"/>
    </source>
</evidence>
<evidence type="ECO:0000256" key="4">
    <source>
        <dbReference type="ARBA" id="ARBA00022630"/>
    </source>
</evidence>
<dbReference type="Gene3D" id="3.50.50.60">
    <property type="entry name" value="FAD/NAD(P)-binding domain"/>
    <property type="match status" value="2"/>
</dbReference>
<keyword evidence="7" id="KW-0503">Monooxygenase</keyword>
<keyword evidence="6" id="KW-0560">Oxidoreductase</keyword>
<dbReference type="PANTHER" id="PTHR43876">
    <property type="entry name" value="UBIQUINONE BIOSYNTHESIS MONOOXYGENASE COQ6, MITOCHONDRIAL"/>
    <property type="match status" value="1"/>
</dbReference>
<dbReference type="InterPro" id="IPR051205">
    <property type="entry name" value="UbiH/COQ6_monooxygenase"/>
</dbReference>
<comment type="subunit">
    <text evidence="8">Component of the Ubi complex metabolon, which regroups five ubiquinone biosynthesis proteins (UbiE, UbiF, UbiG, UbiH and UbiI) and two accessory factors (UbiK and the lipid-binding protein UbiJ).</text>
</comment>
<evidence type="ECO:0000256" key="7">
    <source>
        <dbReference type="ARBA" id="ARBA00023033"/>
    </source>
</evidence>
<protein>
    <submittedName>
        <fullName evidence="10">2-octaprenyl-3-methyl-6-methoxy-1,4-benzoquinol hydroxylase</fullName>
    </submittedName>
</protein>
<evidence type="ECO:0000313" key="10">
    <source>
        <dbReference type="EMBL" id="GEA51203.1"/>
    </source>
</evidence>
<comment type="similarity">
    <text evidence="3">Belongs to the UbiH/COQ6 family.</text>
</comment>
<evidence type="ECO:0000313" key="11">
    <source>
        <dbReference type="Proteomes" id="UP000318717"/>
    </source>
</evidence>
<comment type="pathway">
    <text evidence="2">Cofactor biosynthesis; ubiquinone biosynthesis.</text>
</comment>
<dbReference type="AlphaFoldDB" id="A0A4Y3HVI0"/>
<dbReference type="InterPro" id="IPR010971">
    <property type="entry name" value="UbiH/COQ6"/>
</dbReference>
<keyword evidence="11" id="KW-1185">Reference proteome</keyword>
<keyword evidence="4" id="KW-0285">Flavoprotein</keyword>
<dbReference type="UniPathway" id="UPA00232"/>
<proteinExistence type="inferred from homology"/>
<comment type="caution">
    <text evidence="10">The sequence shown here is derived from an EMBL/GenBank/DDBJ whole genome shotgun (WGS) entry which is preliminary data.</text>
</comment>
<dbReference type="GO" id="GO:0008682">
    <property type="term" value="F:3-demethoxyubiquinol 3-hydroxylase activity"/>
    <property type="evidence" value="ECO:0007669"/>
    <property type="project" value="TreeGrafter"/>
</dbReference>
<sequence>MAHMHFDVAVIGGGMVGAATALGLAKQGKRVAIVEGYQPKSFEHSQDLDIRISAISKSSVDLLEQLGAWPHIQSKRVFPYSGLETWELENCCTRFDAADLDLTLLGYMVENRVLQLGIWQALGDYSNVTFYCPDSLVSMNRNEQGKLLELSSGDVLTASLVVGADGANSKVRQIAGIGVTAWDYRQDCMLINVDTNCLDIDVTWQWFTPSGPRSYLPMGEGKGCLVWYDSPQRIKQLAQLNAEELQAEIERCFPKRVGHITVKECASFPLKRRHAQHYYKEGVVLVGDSAHTINPLAGQGVNLGFKDAAALLATLKDSDYSLNNLQQYQQLRKADNLIMQTAMDVFYVGFSNNLGPVKMLRNAGLKLADSAGPLKHQALRYALGL</sequence>
<evidence type="ECO:0000256" key="5">
    <source>
        <dbReference type="ARBA" id="ARBA00022827"/>
    </source>
</evidence>
<dbReference type="InterPro" id="IPR036188">
    <property type="entry name" value="FAD/NAD-bd_sf"/>
</dbReference>
<evidence type="ECO:0000256" key="6">
    <source>
        <dbReference type="ARBA" id="ARBA00023002"/>
    </source>
</evidence>
<evidence type="ECO:0000259" key="9">
    <source>
        <dbReference type="Pfam" id="PF01494"/>
    </source>
</evidence>
<dbReference type="NCBIfam" id="TIGR01988">
    <property type="entry name" value="Ubi-OHases"/>
    <property type="match status" value="1"/>
</dbReference>
<dbReference type="Proteomes" id="UP000318717">
    <property type="component" value="Unassembled WGS sequence"/>
</dbReference>
<dbReference type="PRINTS" id="PR00420">
    <property type="entry name" value="RNGMNOXGNASE"/>
</dbReference>
<dbReference type="GO" id="GO:0110142">
    <property type="term" value="C:ubiquinone biosynthesis complex"/>
    <property type="evidence" value="ECO:0007669"/>
    <property type="project" value="UniProtKB-ARBA"/>
</dbReference>
<gene>
    <name evidence="10" type="ORF">VIN01S_20070</name>
</gene>
<keyword evidence="5" id="KW-0274">FAD</keyword>
<reference evidence="10 11" key="1">
    <citation type="submission" date="2019-06" db="EMBL/GenBank/DDBJ databases">
        <title>Whole genome shotgun sequence of Vibrio inusitatus NBRC 102082.</title>
        <authorList>
            <person name="Hosoyama A."/>
            <person name="Uohara A."/>
            <person name="Ohji S."/>
            <person name="Ichikawa N."/>
        </authorList>
    </citation>
    <scope>NUCLEOTIDE SEQUENCE [LARGE SCALE GENOMIC DNA]</scope>
    <source>
        <strain evidence="10 11">NBRC 102082</strain>
    </source>
</reference>
<dbReference type="InterPro" id="IPR002938">
    <property type="entry name" value="FAD-bd"/>
</dbReference>
<dbReference type="OrthoDB" id="9769565at2"/>
<dbReference type="Pfam" id="PF01494">
    <property type="entry name" value="FAD_binding_3"/>
    <property type="match status" value="1"/>
</dbReference>
<dbReference type="GO" id="GO:0071949">
    <property type="term" value="F:FAD binding"/>
    <property type="evidence" value="ECO:0007669"/>
    <property type="project" value="InterPro"/>
</dbReference>
<dbReference type="SUPFAM" id="SSF51905">
    <property type="entry name" value="FAD/NAD(P)-binding domain"/>
    <property type="match status" value="1"/>
</dbReference>
<dbReference type="GO" id="GO:0006744">
    <property type="term" value="P:ubiquinone biosynthetic process"/>
    <property type="evidence" value="ECO:0007669"/>
    <property type="project" value="UniProtKB-UniPathway"/>
</dbReference>
<dbReference type="RefSeq" id="WP_141345525.1">
    <property type="nucleotide sequence ID" value="NZ_BJLF01000008.1"/>
</dbReference>
<evidence type="ECO:0000256" key="3">
    <source>
        <dbReference type="ARBA" id="ARBA00005349"/>
    </source>
</evidence>
<dbReference type="EMBL" id="BJLF01000008">
    <property type="protein sequence ID" value="GEA51203.1"/>
    <property type="molecule type" value="Genomic_DNA"/>
</dbReference>